<accession>A0A382Q002</accession>
<reference evidence="1" key="1">
    <citation type="submission" date="2018-05" db="EMBL/GenBank/DDBJ databases">
        <authorList>
            <person name="Lanie J.A."/>
            <person name="Ng W.-L."/>
            <person name="Kazmierczak K.M."/>
            <person name="Andrzejewski T.M."/>
            <person name="Davidsen T.M."/>
            <person name="Wayne K.J."/>
            <person name="Tettelin H."/>
            <person name="Glass J.I."/>
            <person name="Rusch D."/>
            <person name="Podicherti R."/>
            <person name="Tsui H.-C.T."/>
            <person name="Winkler M.E."/>
        </authorList>
    </citation>
    <scope>NUCLEOTIDE SEQUENCE</scope>
</reference>
<name>A0A382Q002_9ZZZZ</name>
<proteinExistence type="predicted"/>
<dbReference type="EMBL" id="UINC01111027">
    <property type="protein sequence ID" value="SVC78933.1"/>
    <property type="molecule type" value="Genomic_DNA"/>
</dbReference>
<dbReference type="AlphaFoldDB" id="A0A382Q002"/>
<sequence>SDSPVIDCCSPKCNSCALWCQSVALRHHAAYNAQYNIL</sequence>
<feature type="non-terminal residue" evidence="1">
    <location>
        <position position="1"/>
    </location>
</feature>
<feature type="non-terminal residue" evidence="1">
    <location>
        <position position="38"/>
    </location>
</feature>
<protein>
    <submittedName>
        <fullName evidence="1">Uncharacterized protein</fullName>
    </submittedName>
</protein>
<organism evidence="1">
    <name type="scientific">marine metagenome</name>
    <dbReference type="NCBI Taxonomy" id="408172"/>
    <lineage>
        <taxon>unclassified sequences</taxon>
        <taxon>metagenomes</taxon>
        <taxon>ecological metagenomes</taxon>
    </lineage>
</organism>
<evidence type="ECO:0000313" key="1">
    <source>
        <dbReference type="EMBL" id="SVC78933.1"/>
    </source>
</evidence>
<gene>
    <name evidence="1" type="ORF">METZ01_LOCUS331787</name>
</gene>